<evidence type="ECO:0000256" key="19">
    <source>
        <dbReference type="PIRSR" id="PIRSR634016-4"/>
    </source>
</evidence>
<evidence type="ECO:0000256" key="18">
    <source>
        <dbReference type="PIRSR" id="PIRSR634016-3"/>
    </source>
</evidence>
<dbReference type="InterPro" id="IPR034016">
    <property type="entry name" value="M1_APN-typ"/>
</dbReference>
<dbReference type="Gene3D" id="2.60.40.1730">
    <property type="entry name" value="tricorn interacting facor f3 domain"/>
    <property type="match status" value="1"/>
</dbReference>
<dbReference type="Gene3D" id="1.10.390.10">
    <property type="entry name" value="Neutral Protease Domain 2"/>
    <property type="match status" value="1"/>
</dbReference>
<dbReference type="InterPro" id="IPR014782">
    <property type="entry name" value="Peptidase_M1_dom"/>
</dbReference>
<evidence type="ECO:0000256" key="9">
    <source>
        <dbReference type="ARBA" id="ARBA00022729"/>
    </source>
</evidence>
<dbReference type="EMBL" id="CAJNRD030001119">
    <property type="protein sequence ID" value="CAG5090303.1"/>
    <property type="molecule type" value="Genomic_DNA"/>
</dbReference>
<evidence type="ECO:0000256" key="2">
    <source>
        <dbReference type="ARBA" id="ARBA00004609"/>
    </source>
</evidence>
<sequence>MLVNPIEQIVKTFQCNFLSNVLGLSKEKVAKILLFFIRIKMWNSVGKFQLFSIVLLLCLKYCHGNRTEAVRFHRLPKRVIPTSYDLQLLLPSFSGDFTYQGRVIIDIFVIEPTNVITLNYDGLNIESEKTEFLTYEIDNLTILSQLCDSDKQFFTILFNQKLKVGNYKLFLYFHGEVCNDLFGFYKSSYKVRNETRWMGVTQFSQTFARRAFPCFDEPYMKATFKLHFGHYRNQTITSNTVMERISPTNTSNYIITSMKKTPKMSTYLIGWSVHDFNHYESVDLPGFSLWARETIAEKGSLALQEGRLIYLALESYLNIENPIKKIDHVAISDFHFGAMENWGMITFRESRIIFDEKTTPTDVIHSGLTTMGHEYAHTWFGNLVTPEFWNFAWLKEGFATYFSYIARSIINPDNRMMDLFVVENLQSALLSDSAAHNRTMNGRGDGEADNIMGYADFNAYQKGSSIVRMISRLMGSESFLQAITSFLRTNLYSYVTPEILYEHLQNYSNGGGKLMKDINMREVIESYANQPGYPLITIKRNYSSGWIEILQERFDLHSNWSNPKQPLWWVPLSFVSKSLAGSTTSSQFGSTWLAPKDKSLMKINSDPQDWILCDIDKIGYYRVNYDYYNWNMLIEHLGTDEFDTIKPITRATLIDDAFNLAQSSYISYNISFRLINYLGKETEYEPWFASLKSLYFLNQIFQDLPTLRVSLQSYTIRLLKTIYQSFSFDKTQDSLREKLLRQLILSAACEMNDPHCLKQARFKFTKWINDSSEIVDPDLKSSIYCSGIRFGSDEDWNEVFNRFIQADLHTEKELLMKALGCSNNKILIDKFLNFSITAHEPEIQKQYRTLIVSGIINGNRENTNYTLEFIAKNFEKIIKTRGSKFLTDVLNLVKVRVTSIEILTQFSSLVENIISNLDGMEQARSAVKYAERSIAWIKKHSAIIENSVNSQLYM</sequence>
<feature type="site" description="Transition state stabilizer" evidence="19">
    <location>
        <position position="460"/>
    </location>
</feature>
<keyword evidence="15" id="KW-0325">Glycoprotein</keyword>
<dbReference type="GO" id="GO:0070006">
    <property type="term" value="F:metalloaminopeptidase activity"/>
    <property type="evidence" value="ECO:0007669"/>
    <property type="project" value="TreeGrafter"/>
</dbReference>
<evidence type="ECO:0000259" key="21">
    <source>
        <dbReference type="Pfam" id="PF01433"/>
    </source>
</evidence>
<evidence type="ECO:0000259" key="22">
    <source>
        <dbReference type="Pfam" id="PF11838"/>
    </source>
</evidence>
<dbReference type="PRINTS" id="PR00756">
    <property type="entry name" value="ALADIPTASE"/>
</dbReference>
<dbReference type="Pfam" id="PF01433">
    <property type="entry name" value="Peptidase_M1"/>
    <property type="match status" value="1"/>
</dbReference>
<evidence type="ECO:0000256" key="10">
    <source>
        <dbReference type="ARBA" id="ARBA00022801"/>
    </source>
</evidence>
<dbReference type="InterPro" id="IPR027268">
    <property type="entry name" value="Peptidase_M4/M1_CTD_sf"/>
</dbReference>
<keyword evidence="8 18" id="KW-0479">Metal-binding</keyword>
<dbReference type="GO" id="GO:0005615">
    <property type="term" value="C:extracellular space"/>
    <property type="evidence" value="ECO:0007669"/>
    <property type="project" value="TreeGrafter"/>
</dbReference>
<feature type="domain" description="Aminopeptidase N-like N-terminal" evidence="23">
    <location>
        <begin position="81"/>
        <end position="268"/>
    </location>
</feature>
<proteinExistence type="inferred from homology"/>
<dbReference type="GO" id="GO:0043171">
    <property type="term" value="P:peptide catabolic process"/>
    <property type="evidence" value="ECO:0007669"/>
    <property type="project" value="TreeGrafter"/>
</dbReference>
<dbReference type="GO" id="GO:0006508">
    <property type="term" value="P:proteolysis"/>
    <property type="evidence" value="ECO:0007669"/>
    <property type="project" value="UniProtKB-KW"/>
</dbReference>
<evidence type="ECO:0000256" key="13">
    <source>
        <dbReference type="ARBA" id="ARBA00023136"/>
    </source>
</evidence>
<keyword evidence="9" id="KW-0732">Signal</keyword>
<dbReference type="Gene3D" id="2.60.40.1910">
    <property type="match status" value="1"/>
</dbReference>
<feature type="domain" description="ERAP1-like C-terminal" evidence="22">
    <location>
        <begin position="610"/>
        <end position="917"/>
    </location>
</feature>
<comment type="catalytic activity">
    <reaction evidence="1">
        <text>Release of an N-terminal amino acid, Xaa-|-Yaa- from a peptide, amide or arylamide. Xaa is preferably Ala, but may be most amino acids including Pro (slow action). When a terminal hydrophobic residue is followed by a prolyl residue, the two may be released as an intact Xaa-Pro dipeptide.</text>
        <dbReference type="EC" id="3.4.11.2"/>
    </reaction>
</comment>
<dbReference type="Proteomes" id="UP000786811">
    <property type="component" value="Unassembled WGS sequence"/>
</dbReference>
<comment type="caution">
    <text evidence="24">The sequence shown here is derived from an EMBL/GenBank/DDBJ whole genome shotgun (WGS) entry which is preliminary data.</text>
</comment>
<name>A0A8J2MJ82_COTCN</name>
<keyword evidence="16" id="KW-0449">Lipoprotein</keyword>
<comment type="cofactor">
    <cofactor evidence="18 20">
        <name>Zn(2+)</name>
        <dbReference type="ChEBI" id="CHEBI:29105"/>
    </cofactor>
    <text evidence="18 20">Binds 1 zinc ion per subunit.</text>
</comment>
<dbReference type="PANTHER" id="PTHR11533">
    <property type="entry name" value="PROTEASE M1 ZINC METALLOPROTEASE"/>
    <property type="match status" value="1"/>
</dbReference>
<evidence type="ECO:0000256" key="12">
    <source>
        <dbReference type="ARBA" id="ARBA00023049"/>
    </source>
</evidence>
<dbReference type="CDD" id="cd09601">
    <property type="entry name" value="M1_APN-Q_like"/>
    <property type="match status" value="1"/>
</dbReference>
<evidence type="ECO:0000256" key="15">
    <source>
        <dbReference type="ARBA" id="ARBA00023180"/>
    </source>
</evidence>
<evidence type="ECO:0000256" key="4">
    <source>
        <dbReference type="ARBA" id="ARBA00022438"/>
    </source>
</evidence>
<dbReference type="GO" id="GO:0098552">
    <property type="term" value="C:side of membrane"/>
    <property type="evidence" value="ECO:0007669"/>
    <property type="project" value="UniProtKB-KW"/>
</dbReference>
<evidence type="ECO:0000256" key="3">
    <source>
        <dbReference type="ARBA" id="ARBA00010136"/>
    </source>
</evidence>
<comment type="subcellular location">
    <subcellularLocation>
        <location evidence="2">Cell membrane</location>
        <topology evidence="2">Lipid-anchor</topology>
        <topology evidence="2">GPI-anchor</topology>
    </subcellularLocation>
</comment>
<dbReference type="GO" id="GO:0005737">
    <property type="term" value="C:cytoplasm"/>
    <property type="evidence" value="ECO:0007669"/>
    <property type="project" value="TreeGrafter"/>
</dbReference>
<dbReference type="FunFam" id="1.25.50.20:FF:000001">
    <property type="entry name" value="Aminopeptidase"/>
    <property type="match status" value="1"/>
</dbReference>
<feature type="active site" description="Proton acceptor" evidence="17">
    <location>
        <position position="374"/>
    </location>
</feature>
<dbReference type="GO" id="GO:0042277">
    <property type="term" value="F:peptide binding"/>
    <property type="evidence" value="ECO:0007669"/>
    <property type="project" value="TreeGrafter"/>
</dbReference>
<keyword evidence="12 20" id="KW-0482">Metalloprotease</keyword>
<dbReference type="SUPFAM" id="SSF55486">
    <property type="entry name" value="Metalloproteases ('zincins'), catalytic domain"/>
    <property type="match status" value="1"/>
</dbReference>
<dbReference type="InterPro" id="IPR045357">
    <property type="entry name" value="Aminopeptidase_N-like_N"/>
</dbReference>
<evidence type="ECO:0000313" key="24">
    <source>
        <dbReference type="EMBL" id="CAG5090303.1"/>
    </source>
</evidence>
<dbReference type="SUPFAM" id="SSF63737">
    <property type="entry name" value="Leukotriene A4 hydrolase N-terminal domain"/>
    <property type="match status" value="1"/>
</dbReference>
<dbReference type="GO" id="GO:0005886">
    <property type="term" value="C:plasma membrane"/>
    <property type="evidence" value="ECO:0007669"/>
    <property type="project" value="UniProtKB-SubCell"/>
</dbReference>
<keyword evidence="5" id="KW-1003">Cell membrane</keyword>
<dbReference type="Gene3D" id="1.25.50.20">
    <property type="match status" value="1"/>
</dbReference>
<dbReference type="GO" id="GO:0016285">
    <property type="term" value="F:alanyl aminopeptidase activity"/>
    <property type="evidence" value="ECO:0007669"/>
    <property type="project" value="UniProtKB-EC"/>
</dbReference>
<evidence type="ECO:0000256" key="7">
    <source>
        <dbReference type="ARBA" id="ARBA00022670"/>
    </source>
</evidence>
<evidence type="ECO:0000256" key="5">
    <source>
        <dbReference type="ARBA" id="ARBA00022475"/>
    </source>
</evidence>
<evidence type="ECO:0000256" key="11">
    <source>
        <dbReference type="ARBA" id="ARBA00022833"/>
    </source>
</evidence>
<evidence type="ECO:0000256" key="17">
    <source>
        <dbReference type="PIRSR" id="PIRSR634016-1"/>
    </source>
</evidence>
<keyword evidence="6" id="KW-0336">GPI-anchor</keyword>
<dbReference type="Pfam" id="PF11838">
    <property type="entry name" value="ERAP1_C"/>
    <property type="match status" value="1"/>
</dbReference>
<keyword evidence="14" id="KW-1015">Disulfide bond</keyword>
<dbReference type="Pfam" id="PF17900">
    <property type="entry name" value="Peptidase_M1_N"/>
    <property type="match status" value="1"/>
</dbReference>
<evidence type="ECO:0000256" key="1">
    <source>
        <dbReference type="ARBA" id="ARBA00000098"/>
    </source>
</evidence>
<evidence type="ECO:0000256" key="20">
    <source>
        <dbReference type="RuleBase" id="RU364040"/>
    </source>
</evidence>
<keyword evidence="11 18" id="KW-0862">Zinc</keyword>
<keyword evidence="4 20" id="KW-0031">Aminopeptidase</keyword>
<gene>
    <name evidence="24" type="ORF">HICCMSTLAB_LOCUS5577</name>
</gene>
<accession>A0A8J2MJ82</accession>
<dbReference type="InterPro" id="IPR042097">
    <property type="entry name" value="Aminopeptidase_N-like_N_sf"/>
</dbReference>
<dbReference type="GO" id="GO:0008270">
    <property type="term" value="F:zinc ion binding"/>
    <property type="evidence" value="ECO:0007669"/>
    <property type="project" value="UniProtKB-UniRule"/>
</dbReference>
<feature type="binding site" evidence="18">
    <location>
        <position position="377"/>
    </location>
    <ligand>
        <name>Zn(2+)</name>
        <dbReference type="ChEBI" id="CHEBI:29105"/>
        <note>catalytic</note>
    </ligand>
</feature>
<reference evidence="24" key="1">
    <citation type="submission" date="2021-04" db="EMBL/GenBank/DDBJ databases">
        <authorList>
            <person name="Chebbi M.A.C M."/>
        </authorList>
    </citation>
    <scope>NUCLEOTIDE SEQUENCE</scope>
</reference>
<dbReference type="EC" id="3.4.11.-" evidence="20"/>
<comment type="similarity">
    <text evidence="3 20">Belongs to the peptidase M1 family.</text>
</comment>
<evidence type="ECO:0000259" key="23">
    <source>
        <dbReference type="Pfam" id="PF17900"/>
    </source>
</evidence>
<keyword evidence="10 20" id="KW-0378">Hydrolase</keyword>
<feature type="domain" description="Peptidase M1 membrane alanine aminopeptidase" evidence="21">
    <location>
        <begin position="312"/>
        <end position="516"/>
    </location>
</feature>
<dbReference type="FunFam" id="2.60.40.1910:FF:000008">
    <property type="entry name" value="Aminopeptidase"/>
    <property type="match status" value="1"/>
</dbReference>
<protein>
    <recommendedName>
        <fullName evidence="20">Aminopeptidase</fullName>
        <ecNumber evidence="20">3.4.11.-</ecNumber>
    </recommendedName>
</protein>
<dbReference type="AlphaFoldDB" id="A0A8J2MJ82"/>
<dbReference type="OrthoDB" id="10031169at2759"/>
<feature type="binding site" evidence="18">
    <location>
        <position position="373"/>
    </location>
    <ligand>
        <name>Zn(2+)</name>
        <dbReference type="ChEBI" id="CHEBI:29105"/>
        <note>catalytic</note>
    </ligand>
</feature>
<keyword evidence="7 20" id="KW-0645">Protease</keyword>
<evidence type="ECO:0000256" key="8">
    <source>
        <dbReference type="ARBA" id="ARBA00022723"/>
    </source>
</evidence>
<feature type="binding site" evidence="18">
    <location>
        <position position="396"/>
    </location>
    <ligand>
        <name>Zn(2+)</name>
        <dbReference type="ChEBI" id="CHEBI:29105"/>
        <note>catalytic</note>
    </ligand>
</feature>
<dbReference type="InterPro" id="IPR050344">
    <property type="entry name" value="Peptidase_M1_aminopeptidases"/>
</dbReference>
<dbReference type="InterPro" id="IPR001930">
    <property type="entry name" value="Peptidase_M1"/>
</dbReference>
<evidence type="ECO:0000256" key="6">
    <source>
        <dbReference type="ARBA" id="ARBA00022622"/>
    </source>
</evidence>
<dbReference type="InterPro" id="IPR024571">
    <property type="entry name" value="ERAP1-like_C_dom"/>
</dbReference>
<keyword evidence="25" id="KW-1185">Reference proteome</keyword>
<dbReference type="FunFam" id="1.10.390.10:FF:000013">
    <property type="entry name" value="Aminopeptidase N"/>
    <property type="match status" value="1"/>
</dbReference>
<keyword evidence="13" id="KW-0472">Membrane</keyword>
<dbReference type="PANTHER" id="PTHR11533:SF290">
    <property type="entry name" value="AMINOPEPTIDASE"/>
    <property type="match status" value="1"/>
</dbReference>
<evidence type="ECO:0000313" key="25">
    <source>
        <dbReference type="Proteomes" id="UP000786811"/>
    </source>
</evidence>
<evidence type="ECO:0000256" key="16">
    <source>
        <dbReference type="ARBA" id="ARBA00023288"/>
    </source>
</evidence>
<evidence type="ECO:0000256" key="14">
    <source>
        <dbReference type="ARBA" id="ARBA00023157"/>
    </source>
</evidence>
<organism evidence="24 25">
    <name type="scientific">Cotesia congregata</name>
    <name type="common">Parasitoid wasp</name>
    <name type="synonym">Apanteles congregatus</name>
    <dbReference type="NCBI Taxonomy" id="51543"/>
    <lineage>
        <taxon>Eukaryota</taxon>
        <taxon>Metazoa</taxon>
        <taxon>Ecdysozoa</taxon>
        <taxon>Arthropoda</taxon>
        <taxon>Hexapoda</taxon>
        <taxon>Insecta</taxon>
        <taxon>Pterygota</taxon>
        <taxon>Neoptera</taxon>
        <taxon>Endopterygota</taxon>
        <taxon>Hymenoptera</taxon>
        <taxon>Apocrita</taxon>
        <taxon>Ichneumonoidea</taxon>
        <taxon>Braconidae</taxon>
        <taxon>Microgastrinae</taxon>
        <taxon>Cotesia</taxon>
    </lineage>
</organism>